<dbReference type="Proteomes" id="UP000095283">
    <property type="component" value="Unplaced"/>
</dbReference>
<keyword evidence="1" id="KW-1185">Reference proteome</keyword>
<reference evidence="2" key="1">
    <citation type="submission" date="2016-11" db="UniProtKB">
        <authorList>
            <consortium name="WormBaseParasite"/>
        </authorList>
    </citation>
    <scope>IDENTIFICATION</scope>
</reference>
<sequence>MSSVAVASREEVGLKNTKLITLRHIRHGFRFSIPNIKQLVEDA</sequence>
<proteinExistence type="predicted"/>
<evidence type="ECO:0000313" key="2">
    <source>
        <dbReference type="WBParaSite" id="Hba_01612"/>
    </source>
</evidence>
<name>A0A1I7WA98_HETBA</name>
<evidence type="ECO:0000313" key="1">
    <source>
        <dbReference type="Proteomes" id="UP000095283"/>
    </source>
</evidence>
<dbReference type="WBParaSite" id="Hba_01612">
    <property type="protein sequence ID" value="Hba_01612"/>
    <property type="gene ID" value="Hba_01612"/>
</dbReference>
<protein>
    <submittedName>
        <fullName evidence="2">ABC transporter ATP-binding protein</fullName>
    </submittedName>
</protein>
<accession>A0A1I7WA98</accession>
<organism evidence="1 2">
    <name type="scientific">Heterorhabditis bacteriophora</name>
    <name type="common">Entomopathogenic nematode worm</name>
    <dbReference type="NCBI Taxonomy" id="37862"/>
    <lineage>
        <taxon>Eukaryota</taxon>
        <taxon>Metazoa</taxon>
        <taxon>Ecdysozoa</taxon>
        <taxon>Nematoda</taxon>
        <taxon>Chromadorea</taxon>
        <taxon>Rhabditida</taxon>
        <taxon>Rhabditina</taxon>
        <taxon>Rhabditomorpha</taxon>
        <taxon>Strongyloidea</taxon>
        <taxon>Heterorhabditidae</taxon>
        <taxon>Heterorhabditis</taxon>
    </lineage>
</organism>
<dbReference type="AlphaFoldDB" id="A0A1I7WA98"/>